<dbReference type="EMBL" id="MT144417">
    <property type="protein sequence ID" value="QJA53381.1"/>
    <property type="molecule type" value="Genomic_DNA"/>
</dbReference>
<evidence type="ECO:0000313" key="1">
    <source>
        <dbReference type="EMBL" id="QJA53381.1"/>
    </source>
</evidence>
<protein>
    <submittedName>
        <fullName evidence="1">Uncharacterized protein</fullName>
    </submittedName>
</protein>
<evidence type="ECO:0000313" key="3">
    <source>
        <dbReference type="EMBL" id="QJA95725.1"/>
    </source>
</evidence>
<reference evidence="1" key="1">
    <citation type="submission" date="2020-03" db="EMBL/GenBank/DDBJ databases">
        <title>The deep terrestrial virosphere.</title>
        <authorList>
            <person name="Holmfeldt K."/>
            <person name="Nilsson E."/>
            <person name="Simone D."/>
            <person name="Lopez-Fernandez M."/>
            <person name="Wu X."/>
            <person name="de Brujin I."/>
            <person name="Lundin D."/>
            <person name="Andersson A."/>
            <person name="Bertilsson S."/>
            <person name="Dopson M."/>
        </authorList>
    </citation>
    <scope>NUCLEOTIDE SEQUENCE</scope>
    <source>
        <strain evidence="2">MM415A01838</strain>
        <strain evidence="3">MM415B05211</strain>
        <strain evidence="1">TM448A03483</strain>
    </source>
</reference>
<dbReference type="EMBL" id="MT142152">
    <property type="protein sequence ID" value="QJA75262.1"/>
    <property type="molecule type" value="Genomic_DNA"/>
</dbReference>
<sequence>MTMQRRDNRGTVFTNWIRQPEELSSEKGYVATDIDLLWENYKLKKYMFIEEKTFMAKPTDCQLRQMNRVHRINFKRNEYCGYHLIQFEKNSPEDGRIFLDGKEISKERLLTFLQFVNVDKNSLEKLEPMGDDLEFCLNIIGVKK</sequence>
<organism evidence="1">
    <name type="scientific">viral metagenome</name>
    <dbReference type="NCBI Taxonomy" id="1070528"/>
    <lineage>
        <taxon>unclassified sequences</taxon>
        <taxon>metagenomes</taxon>
        <taxon>organismal metagenomes</taxon>
    </lineage>
</organism>
<dbReference type="EMBL" id="MT143338">
    <property type="protein sequence ID" value="QJA95725.1"/>
    <property type="molecule type" value="Genomic_DNA"/>
</dbReference>
<proteinExistence type="predicted"/>
<accession>A0A6H2A153</accession>
<name>A0A6H2A153_9ZZZZ</name>
<evidence type="ECO:0000313" key="2">
    <source>
        <dbReference type="EMBL" id="QJA75262.1"/>
    </source>
</evidence>
<dbReference type="AlphaFoldDB" id="A0A6H2A153"/>
<gene>
    <name evidence="2" type="ORF">MM415A01838_0002</name>
    <name evidence="3" type="ORF">MM415B05211_0010</name>
    <name evidence="1" type="ORF">TM448A03483_0010</name>
</gene>